<dbReference type="AlphaFoldDB" id="A0A1M5S2J1"/>
<gene>
    <name evidence="2" type="ORF">SAMN04488044_2373</name>
</gene>
<dbReference type="OrthoDB" id="7877244at2"/>
<protein>
    <submittedName>
        <fullName evidence="2">Flp pilus assembly protein, pilin Flp</fullName>
    </submittedName>
</protein>
<dbReference type="RefSeq" id="WP_072793240.1">
    <property type="nucleotide sequence ID" value="NZ_FQWM01000004.1"/>
</dbReference>
<reference evidence="3" key="1">
    <citation type="submission" date="2016-11" db="EMBL/GenBank/DDBJ databases">
        <authorList>
            <person name="Varghese N."/>
            <person name="Submissions S."/>
        </authorList>
    </citation>
    <scope>NUCLEOTIDE SEQUENCE [LARGE SCALE GENOMIC DNA]</scope>
    <source>
        <strain evidence="3">DSM 28223</strain>
    </source>
</reference>
<keyword evidence="3" id="KW-1185">Reference proteome</keyword>
<evidence type="ECO:0000313" key="2">
    <source>
        <dbReference type="EMBL" id="SHH32862.1"/>
    </source>
</evidence>
<feature type="transmembrane region" description="Helical" evidence="1">
    <location>
        <begin position="25"/>
        <end position="49"/>
    </location>
</feature>
<name>A0A1M5S2J1_9RHOB</name>
<keyword evidence="1" id="KW-1133">Transmembrane helix</keyword>
<proteinExistence type="predicted"/>
<dbReference type="STRING" id="870908.SAMN04488044_2373"/>
<organism evidence="2 3">
    <name type="scientific">Cognatishimia maritima</name>
    <dbReference type="NCBI Taxonomy" id="870908"/>
    <lineage>
        <taxon>Bacteria</taxon>
        <taxon>Pseudomonadati</taxon>
        <taxon>Pseudomonadota</taxon>
        <taxon>Alphaproteobacteria</taxon>
        <taxon>Rhodobacterales</taxon>
        <taxon>Paracoccaceae</taxon>
        <taxon>Cognatishimia</taxon>
    </lineage>
</organism>
<evidence type="ECO:0000256" key="1">
    <source>
        <dbReference type="SAM" id="Phobius"/>
    </source>
</evidence>
<accession>A0A1M5S2J1</accession>
<keyword evidence="1" id="KW-0812">Transmembrane</keyword>
<keyword evidence="1" id="KW-0472">Membrane</keyword>
<dbReference type="EMBL" id="FQWM01000004">
    <property type="protein sequence ID" value="SHH32862.1"/>
    <property type="molecule type" value="Genomic_DNA"/>
</dbReference>
<evidence type="ECO:0000313" key="3">
    <source>
        <dbReference type="Proteomes" id="UP000184211"/>
    </source>
</evidence>
<sequence>MPVQRLKTFCRAIARSRFADDESGVAIVEYLILLGLIAGSVIVAISIFGESMGVTWENWAAWAEDMASRVPGAS</sequence>
<dbReference type="Proteomes" id="UP000184211">
    <property type="component" value="Unassembled WGS sequence"/>
</dbReference>